<dbReference type="RefSeq" id="WP_093416113.1">
    <property type="nucleotide sequence ID" value="NZ_FOXA01000001.1"/>
</dbReference>
<proteinExistence type="predicted"/>
<dbReference type="STRING" id="441119.SAMN04488047_10128"/>
<dbReference type="EMBL" id="FOXA01000001">
    <property type="protein sequence ID" value="SFO82849.1"/>
    <property type="molecule type" value="Genomic_DNA"/>
</dbReference>
<dbReference type="Pfam" id="PF00188">
    <property type="entry name" value="CAP"/>
    <property type="match status" value="1"/>
</dbReference>
<dbReference type="InterPro" id="IPR014044">
    <property type="entry name" value="CAP_dom"/>
</dbReference>
<dbReference type="OrthoDB" id="9811255at2"/>
<dbReference type="SUPFAM" id="SSF55797">
    <property type="entry name" value="PR-1-like"/>
    <property type="match status" value="1"/>
</dbReference>
<evidence type="ECO:0000256" key="1">
    <source>
        <dbReference type="SAM" id="SignalP"/>
    </source>
</evidence>
<gene>
    <name evidence="3" type="ORF">SAMN04488047_10128</name>
</gene>
<dbReference type="PANTHER" id="PTHR31157:SF1">
    <property type="entry name" value="SCP DOMAIN-CONTAINING PROTEIN"/>
    <property type="match status" value="1"/>
</dbReference>
<dbReference type="Gene3D" id="3.40.33.10">
    <property type="entry name" value="CAP"/>
    <property type="match status" value="1"/>
</dbReference>
<evidence type="ECO:0000259" key="2">
    <source>
        <dbReference type="Pfam" id="PF00188"/>
    </source>
</evidence>
<dbReference type="Proteomes" id="UP000199356">
    <property type="component" value="Unassembled WGS sequence"/>
</dbReference>
<protein>
    <submittedName>
        <fullName evidence="3">Uncharacterized conserved protein YkwD, contains CAP (CSP/antigen 5/PR1) domain</fullName>
    </submittedName>
</protein>
<feature type="domain" description="SCP" evidence="2">
    <location>
        <begin position="44"/>
        <end position="153"/>
    </location>
</feature>
<dbReference type="AlphaFoldDB" id="A0A1I5KCV0"/>
<keyword evidence="4" id="KW-1185">Reference proteome</keyword>
<organism evidence="3 4">
    <name type="scientific">Tranquillimonas alkanivorans</name>
    <dbReference type="NCBI Taxonomy" id="441119"/>
    <lineage>
        <taxon>Bacteria</taxon>
        <taxon>Pseudomonadati</taxon>
        <taxon>Pseudomonadota</taxon>
        <taxon>Alphaproteobacteria</taxon>
        <taxon>Rhodobacterales</taxon>
        <taxon>Roseobacteraceae</taxon>
        <taxon>Tranquillimonas</taxon>
    </lineage>
</organism>
<dbReference type="InterPro" id="IPR035940">
    <property type="entry name" value="CAP_sf"/>
</dbReference>
<keyword evidence="1" id="KW-0732">Signal</keyword>
<name>A0A1I5KCV0_9RHOB</name>
<dbReference type="CDD" id="cd05379">
    <property type="entry name" value="CAP_bacterial"/>
    <property type="match status" value="1"/>
</dbReference>
<dbReference type="PROSITE" id="PS51257">
    <property type="entry name" value="PROKAR_LIPOPROTEIN"/>
    <property type="match status" value="1"/>
</dbReference>
<sequence length="163" mass="17386">MIRQYTYRAALAAGVALACAAAGPAAAACKVPQNVSTIAKSVVELSNKSRRQSGLPRLSPEDRLMRAAQQHACWMAENTTMSHTGDRRSSPGDRARGNGYRFRFVAENVGYGQDSAQEIFTGWMGSSSHRKNILSGKATQAGVAVAIGRDGLPYWAMVVGSPL</sequence>
<dbReference type="PANTHER" id="PTHR31157">
    <property type="entry name" value="SCP DOMAIN-CONTAINING PROTEIN"/>
    <property type="match status" value="1"/>
</dbReference>
<reference evidence="3 4" key="1">
    <citation type="submission" date="2016-10" db="EMBL/GenBank/DDBJ databases">
        <authorList>
            <person name="de Groot N.N."/>
        </authorList>
    </citation>
    <scope>NUCLEOTIDE SEQUENCE [LARGE SCALE GENOMIC DNA]</scope>
    <source>
        <strain evidence="3 4">DSM 19547</strain>
    </source>
</reference>
<feature type="chain" id="PRO_5011584319" evidence="1">
    <location>
        <begin position="28"/>
        <end position="163"/>
    </location>
</feature>
<feature type="signal peptide" evidence="1">
    <location>
        <begin position="1"/>
        <end position="27"/>
    </location>
</feature>
<evidence type="ECO:0000313" key="3">
    <source>
        <dbReference type="EMBL" id="SFO82849.1"/>
    </source>
</evidence>
<accession>A0A1I5KCV0</accession>
<evidence type="ECO:0000313" key="4">
    <source>
        <dbReference type="Proteomes" id="UP000199356"/>
    </source>
</evidence>